<keyword evidence="3" id="KW-1185">Reference proteome</keyword>
<evidence type="ECO:0000313" key="2">
    <source>
        <dbReference type="EMBL" id="PMR77625.1"/>
    </source>
</evidence>
<organism evidence="2 3">
    <name type="scientific">Billgrantia endophytica</name>
    <dbReference type="NCBI Taxonomy" id="2033802"/>
    <lineage>
        <taxon>Bacteria</taxon>
        <taxon>Pseudomonadati</taxon>
        <taxon>Pseudomonadota</taxon>
        <taxon>Gammaproteobacteria</taxon>
        <taxon>Oceanospirillales</taxon>
        <taxon>Halomonadaceae</taxon>
        <taxon>Billgrantia</taxon>
    </lineage>
</organism>
<dbReference type="EMBL" id="PNRF01000006">
    <property type="protein sequence ID" value="PMR77625.1"/>
    <property type="molecule type" value="Genomic_DNA"/>
</dbReference>
<dbReference type="AlphaFoldDB" id="A0A2N7UB51"/>
<dbReference type="OrthoDB" id="8968505at2"/>
<comment type="similarity">
    <text evidence="1">Belongs to the phD/YefM antitoxin family.</text>
</comment>
<comment type="caution">
    <text evidence="2">The sequence shown here is derived from an EMBL/GenBank/DDBJ whole genome shotgun (WGS) entry which is preliminary data.</text>
</comment>
<dbReference type="SUPFAM" id="SSF143120">
    <property type="entry name" value="YefM-like"/>
    <property type="match status" value="1"/>
</dbReference>
<protein>
    <submittedName>
        <fullName evidence="2">Prevent-host-death protein</fullName>
    </submittedName>
</protein>
<name>A0A2N7UB51_9GAMM</name>
<proteinExistence type="inferred from homology"/>
<dbReference type="InterPro" id="IPR036165">
    <property type="entry name" value="YefM-like_sf"/>
</dbReference>
<dbReference type="Proteomes" id="UP000235803">
    <property type="component" value="Unassembled WGS sequence"/>
</dbReference>
<evidence type="ECO:0000256" key="1">
    <source>
        <dbReference type="ARBA" id="ARBA00009981"/>
    </source>
</evidence>
<dbReference type="Gene3D" id="3.40.1620.10">
    <property type="entry name" value="YefM-like domain"/>
    <property type="match status" value="1"/>
</dbReference>
<gene>
    <name evidence="2" type="ORF">C1H69_01715</name>
</gene>
<accession>A0A2N7UB51</accession>
<evidence type="ECO:0000313" key="3">
    <source>
        <dbReference type="Proteomes" id="UP000235803"/>
    </source>
</evidence>
<reference evidence="2 3" key="1">
    <citation type="submission" date="2018-01" db="EMBL/GenBank/DDBJ databases">
        <title>Halomonas endophytica sp. nov., isolated from storage liquid in the stems of Populus euphratica.</title>
        <authorList>
            <person name="Chen C."/>
        </authorList>
    </citation>
    <scope>NUCLEOTIDE SEQUENCE [LARGE SCALE GENOMIC DNA]</scope>
    <source>
        <strain evidence="2 3">MC28</strain>
    </source>
</reference>
<sequence>MTMPAEQVSKSQFKAKALEIFRQVETSGESIIVTDKGRPTIEVRRYKADKRSPLERLRGSVIELSDPFELVGEEEWEILD</sequence>